<gene>
    <name evidence="1" type="ORF">BRAN1462_LOCUS43412</name>
</gene>
<dbReference type="EMBL" id="HBGW01068153">
    <property type="protein sequence ID" value="CAD9617276.1"/>
    <property type="molecule type" value="Transcribed_RNA"/>
</dbReference>
<dbReference type="SUPFAM" id="SSF117281">
    <property type="entry name" value="Kelch motif"/>
    <property type="match status" value="1"/>
</dbReference>
<proteinExistence type="predicted"/>
<protein>
    <submittedName>
        <fullName evidence="1">Uncharacterized protein</fullName>
    </submittedName>
</protein>
<sequence length="315" mass="33798">MDTRLVEMEFPSGVVRSLQLPIDVRSGSRAVQHAQTGDILVLENGSSRVWRLSVAGHAAEACQLTNAREAARFRSSLGSRLLFHCVGGAASIVVTGTPGRGASTPWQFDLASAAWRQLPEAPSAILSSAAFVSGDALVIVGGWSKERGCHGRVQTLPLAPGGAWKVAAGPPIPWRRPGAGCGGAGGQCFVALGWMECQGTVGSPDFRLLRRNGAQQRARTSSSRLCAVEGNGSFAELSTLPCADSFEHNGELYMLGEEVFCIGRDHVQAFQLSTRTWRSWPLPRELRADSSNSWVKHCGSWAFTWLAQRGLSRGR</sequence>
<accession>A0A7S2LXE5</accession>
<evidence type="ECO:0000313" key="1">
    <source>
        <dbReference type="EMBL" id="CAD9617276.1"/>
    </source>
</evidence>
<dbReference type="InterPro" id="IPR015915">
    <property type="entry name" value="Kelch-typ_b-propeller"/>
</dbReference>
<organism evidence="1">
    <name type="scientific">Zooxanthella nutricula</name>
    <dbReference type="NCBI Taxonomy" id="1333877"/>
    <lineage>
        <taxon>Eukaryota</taxon>
        <taxon>Sar</taxon>
        <taxon>Alveolata</taxon>
        <taxon>Dinophyceae</taxon>
        <taxon>Peridiniales</taxon>
        <taxon>Peridiniales incertae sedis</taxon>
        <taxon>Zooxanthella</taxon>
    </lineage>
</organism>
<dbReference type="AlphaFoldDB" id="A0A7S2LXE5"/>
<reference evidence="1" key="1">
    <citation type="submission" date="2021-01" db="EMBL/GenBank/DDBJ databases">
        <authorList>
            <person name="Corre E."/>
            <person name="Pelletier E."/>
            <person name="Niang G."/>
            <person name="Scheremetjew M."/>
            <person name="Finn R."/>
            <person name="Kale V."/>
            <person name="Holt S."/>
            <person name="Cochrane G."/>
            <person name="Meng A."/>
            <person name="Brown T."/>
            <person name="Cohen L."/>
        </authorList>
    </citation>
    <scope>NUCLEOTIDE SEQUENCE</scope>
    <source>
        <strain evidence="1">RCC3387</strain>
    </source>
</reference>
<dbReference type="Gene3D" id="2.120.10.80">
    <property type="entry name" value="Kelch-type beta propeller"/>
    <property type="match status" value="1"/>
</dbReference>
<name>A0A7S2LXE5_9DINO</name>